<comment type="similarity">
    <text evidence="1">Belongs to the sigma-70 factor family. ECF subfamily.</text>
</comment>
<feature type="region of interest" description="Disordered" evidence="5">
    <location>
        <begin position="183"/>
        <end position="205"/>
    </location>
</feature>
<protein>
    <recommendedName>
        <fullName evidence="6">RNA polymerase sigma factor 70 region 4 type 2 domain-containing protein</fullName>
    </recommendedName>
</protein>
<dbReference type="InterPro" id="IPR013325">
    <property type="entry name" value="RNA_pol_sigma_r2"/>
</dbReference>
<feature type="domain" description="RNA polymerase sigma factor 70 region 4 type 2" evidence="6">
    <location>
        <begin position="112"/>
        <end position="161"/>
    </location>
</feature>
<evidence type="ECO:0000256" key="5">
    <source>
        <dbReference type="SAM" id="MobiDB-lite"/>
    </source>
</evidence>
<feature type="non-terminal residue" evidence="7">
    <location>
        <position position="205"/>
    </location>
</feature>
<keyword evidence="4" id="KW-0804">Transcription</keyword>
<accession>A0ABT0XE91</accession>
<dbReference type="Gene3D" id="1.10.10.10">
    <property type="entry name" value="Winged helix-like DNA-binding domain superfamily/Winged helix DNA-binding domain"/>
    <property type="match status" value="1"/>
</dbReference>
<dbReference type="Gene3D" id="1.10.1740.10">
    <property type="match status" value="1"/>
</dbReference>
<evidence type="ECO:0000256" key="4">
    <source>
        <dbReference type="ARBA" id="ARBA00023163"/>
    </source>
</evidence>
<keyword evidence="3" id="KW-0731">Sigma factor</keyword>
<name>A0ABT0XE91_9ACTN</name>
<sequence length="205" mass="21233">MHLSGADSPPARPAPAKGPAEAFDALYTAHAPGIVRQAYLLTGRRAHARRAARYAFETAWQHWPEVAAHADPAGWARAKAYDWALSPWHRLRPSHRPFFSRGEAGPASGDPLLAALLALPPSYRRALLLHDGVGLGLSATAAEVEASAQAAASRVVNARAAVAARLPGLPGEPGRLAGMLAARLAGPPPAPAGTPETGSAQGVRA</sequence>
<evidence type="ECO:0000313" key="8">
    <source>
        <dbReference type="Proteomes" id="UP001167160"/>
    </source>
</evidence>
<dbReference type="SUPFAM" id="SSF88946">
    <property type="entry name" value="Sigma2 domain of RNA polymerase sigma factors"/>
    <property type="match status" value="1"/>
</dbReference>
<dbReference type="SUPFAM" id="SSF88659">
    <property type="entry name" value="Sigma3 and sigma4 domains of RNA polymerase sigma factors"/>
    <property type="match status" value="1"/>
</dbReference>
<evidence type="ECO:0000256" key="1">
    <source>
        <dbReference type="ARBA" id="ARBA00010641"/>
    </source>
</evidence>
<dbReference type="Proteomes" id="UP001167160">
    <property type="component" value="Unassembled WGS sequence"/>
</dbReference>
<comment type="caution">
    <text evidence="7">The sequence shown here is derived from an EMBL/GenBank/DDBJ whole genome shotgun (WGS) entry which is preliminary data.</text>
</comment>
<evidence type="ECO:0000256" key="3">
    <source>
        <dbReference type="ARBA" id="ARBA00023082"/>
    </source>
</evidence>
<dbReference type="InterPro" id="IPR013249">
    <property type="entry name" value="RNA_pol_sigma70_r4_t2"/>
</dbReference>
<keyword evidence="2" id="KW-0805">Transcription regulation</keyword>
<dbReference type="EMBL" id="JAMQGM010000092">
    <property type="protein sequence ID" value="MCM2580650.1"/>
    <property type="molecule type" value="Genomic_DNA"/>
</dbReference>
<organism evidence="7 8">
    <name type="scientific">Streptomyces meridianus</name>
    <dbReference type="NCBI Taxonomy" id="2938945"/>
    <lineage>
        <taxon>Bacteria</taxon>
        <taxon>Bacillati</taxon>
        <taxon>Actinomycetota</taxon>
        <taxon>Actinomycetes</taxon>
        <taxon>Kitasatosporales</taxon>
        <taxon>Streptomycetaceae</taxon>
        <taxon>Streptomyces</taxon>
    </lineage>
</organism>
<dbReference type="InterPro" id="IPR036388">
    <property type="entry name" value="WH-like_DNA-bd_sf"/>
</dbReference>
<evidence type="ECO:0000259" key="6">
    <source>
        <dbReference type="Pfam" id="PF08281"/>
    </source>
</evidence>
<keyword evidence="8" id="KW-1185">Reference proteome</keyword>
<evidence type="ECO:0000256" key="2">
    <source>
        <dbReference type="ARBA" id="ARBA00023015"/>
    </source>
</evidence>
<dbReference type="Pfam" id="PF08281">
    <property type="entry name" value="Sigma70_r4_2"/>
    <property type="match status" value="1"/>
</dbReference>
<dbReference type="InterPro" id="IPR013324">
    <property type="entry name" value="RNA_pol_sigma_r3/r4-like"/>
</dbReference>
<reference evidence="7" key="1">
    <citation type="journal article" date="2023" name="Int. J. Syst. Evol. Microbiol.">
        <title>Streptomyces meridianus sp. nov. isolated from brackish water of the Tagus estuary in Alcochete, Portugal.</title>
        <authorList>
            <person name="Santos J.D.N."/>
            <person name="Klimek D."/>
            <person name="Calusinska M."/>
            <person name="Lobo Da Cunha A."/>
            <person name="Catita J."/>
            <person name="Goncalves H."/>
            <person name="Gonzalez I."/>
            <person name="Reyes F."/>
            <person name="Lage O.M."/>
        </authorList>
    </citation>
    <scope>NUCLEOTIDE SEQUENCE</scope>
    <source>
        <strain evidence="7">MTZ3.1</strain>
    </source>
</reference>
<evidence type="ECO:0000313" key="7">
    <source>
        <dbReference type="EMBL" id="MCM2580650.1"/>
    </source>
</evidence>
<proteinExistence type="inferred from homology"/>
<gene>
    <name evidence="7" type="ORF">M1E25_25530</name>
</gene>
<dbReference type="RefSeq" id="WP_372501470.1">
    <property type="nucleotide sequence ID" value="NZ_JAMQGM010000092.1"/>
</dbReference>
<feature type="compositionally biased region" description="Polar residues" evidence="5">
    <location>
        <begin position="196"/>
        <end position="205"/>
    </location>
</feature>